<dbReference type="Pfam" id="PF13359">
    <property type="entry name" value="DDE_Tnp_4"/>
    <property type="match status" value="1"/>
</dbReference>
<evidence type="ECO:0000313" key="5">
    <source>
        <dbReference type="EMBL" id="KAH7967556.1"/>
    </source>
</evidence>
<accession>A0A9D4Q4N3</accession>
<evidence type="ECO:0000256" key="3">
    <source>
        <dbReference type="SAM" id="MobiDB-lite"/>
    </source>
</evidence>
<sequence length="390" mass="43428">MLKRASVSEWQAALLQGEHYIMDATTSDRPTIGAEGIATLAEQADRVADYAVGSTVATASSVPLSQLEDRQSRLEQLIDDLAETVNAPRPPSHSRRRDREYRDSAYLLEPWLLTSVPGHPDEDTPEGVYNKEHAALWSTVERCIGLLKSRFRCLQRYRALHYGPSKAGTIVAACASLHNLCLEEPQDSDGDEEDDEPDTSRTIAPPRRRALYSRGRATCTRQIVQLNISRADSDMFEAKKPDHVMHGIEKQLFAGLMLNPSTSVNDFLKEAVAIKHPLQLRYSQYACLYSGGPIDTTGVIVVTATDESSLCQLIRAVVQEEVKKLTTTSNECAIRSVTEVVRWEIRQALSSPEPHTETRKCSYMQTSAARHCSSATSNYCQQRLCTTEEL</sequence>
<reference evidence="5" key="2">
    <citation type="submission" date="2021-09" db="EMBL/GenBank/DDBJ databases">
        <authorList>
            <person name="Jia N."/>
            <person name="Wang J."/>
            <person name="Shi W."/>
            <person name="Du L."/>
            <person name="Sun Y."/>
            <person name="Zhan W."/>
            <person name="Jiang J."/>
            <person name="Wang Q."/>
            <person name="Zhang B."/>
            <person name="Ji P."/>
            <person name="Sakyi L.B."/>
            <person name="Cui X."/>
            <person name="Yuan T."/>
            <person name="Jiang B."/>
            <person name="Yang W."/>
            <person name="Lam T.T.-Y."/>
            <person name="Chang Q."/>
            <person name="Ding S."/>
            <person name="Wang X."/>
            <person name="Zhu J."/>
            <person name="Ruan X."/>
            <person name="Zhao L."/>
            <person name="Wei J."/>
            <person name="Que T."/>
            <person name="Du C."/>
            <person name="Cheng J."/>
            <person name="Dai P."/>
            <person name="Han X."/>
            <person name="Huang E."/>
            <person name="Gao Y."/>
            <person name="Liu J."/>
            <person name="Shao H."/>
            <person name="Ye R."/>
            <person name="Li L."/>
            <person name="Wei W."/>
            <person name="Wang X."/>
            <person name="Wang C."/>
            <person name="Huo Q."/>
            <person name="Li W."/>
            <person name="Guo W."/>
            <person name="Chen H."/>
            <person name="Chen S."/>
            <person name="Zhou L."/>
            <person name="Zhou L."/>
            <person name="Ni X."/>
            <person name="Tian J."/>
            <person name="Zhou Y."/>
            <person name="Sheng Y."/>
            <person name="Liu T."/>
            <person name="Pan Y."/>
            <person name="Xia L."/>
            <person name="Li J."/>
            <person name="Zhao F."/>
            <person name="Cao W."/>
        </authorList>
    </citation>
    <scope>NUCLEOTIDE SEQUENCE</scope>
    <source>
        <strain evidence="5">Rsan-2018</strain>
        <tissue evidence="5">Larvae</tissue>
    </source>
</reference>
<evidence type="ECO:0000313" key="6">
    <source>
        <dbReference type="Proteomes" id="UP000821837"/>
    </source>
</evidence>
<feature type="domain" description="DDE Tnp4" evidence="4">
    <location>
        <begin position="103"/>
        <end position="179"/>
    </location>
</feature>
<evidence type="ECO:0000259" key="4">
    <source>
        <dbReference type="Pfam" id="PF13359"/>
    </source>
</evidence>
<dbReference type="AlphaFoldDB" id="A0A9D4Q4N3"/>
<dbReference type="VEuPathDB" id="VectorBase:RSAN_047998"/>
<dbReference type="VEuPathDB" id="VectorBase:RSAN_052463"/>
<proteinExistence type="predicted"/>
<keyword evidence="2" id="KW-0479">Metal-binding</keyword>
<reference evidence="5" key="1">
    <citation type="journal article" date="2020" name="Cell">
        <title>Large-Scale Comparative Analyses of Tick Genomes Elucidate Their Genetic Diversity and Vector Capacities.</title>
        <authorList>
            <consortium name="Tick Genome and Microbiome Consortium (TIGMIC)"/>
            <person name="Jia N."/>
            <person name="Wang J."/>
            <person name="Shi W."/>
            <person name="Du L."/>
            <person name="Sun Y."/>
            <person name="Zhan W."/>
            <person name="Jiang J.F."/>
            <person name="Wang Q."/>
            <person name="Zhang B."/>
            <person name="Ji P."/>
            <person name="Bell-Sakyi L."/>
            <person name="Cui X.M."/>
            <person name="Yuan T.T."/>
            <person name="Jiang B.G."/>
            <person name="Yang W.F."/>
            <person name="Lam T.T."/>
            <person name="Chang Q.C."/>
            <person name="Ding S.J."/>
            <person name="Wang X.J."/>
            <person name="Zhu J.G."/>
            <person name="Ruan X.D."/>
            <person name="Zhao L."/>
            <person name="Wei J.T."/>
            <person name="Ye R.Z."/>
            <person name="Que T.C."/>
            <person name="Du C.H."/>
            <person name="Zhou Y.H."/>
            <person name="Cheng J.X."/>
            <person name="Dai P.F."/>
            <person name="Guo W.B."/>
            <person name="Han X.H."/>
            <person name="Huang E.J."/>
            <person name="Li L.F."/>
            <person name="Wei W."/>
            <person name="Gao Y.C."/>
            <person name="Liu J.Z."/>
            <person name="Shao H.Z."/>
            <person name="Wang X."/>
            <person name="Wang C.C."/>
            <person name="Yang T.C."/>
            <person name="Huo Q.B."/>
            <person name="Li W."/>
            <person name="Chen H.Y."/>
            <person name="Chen S.E."/>
            <person name="Zhou L.G."/>
            <person name="Ni X.B."/>
            <person name="Tian J.H."/>
            <person name="Sheng Y."/>
            <person name="Liu T."/>
            <person name="Pan Y.S."/>
            <person name="Xia L.Y."/>
            <person name="Li J."/>
            <person name="Zhao F."/>
            <person name="Cao W.C."/>
        </authorList>
    </citation>
    <scope>NUCLEOTIDE SEQUENCE</scope>
    <source>
        <strain evidence="5">Rsan-2018</strain>
    </source>
</reference>
<dbReference type="InterPro" id="IPR027806">
    <property type="entry name" value="HARBI1_dom"/>
</dbReference>
<gene>
    <name evidence="5" type="ORF">HPB52_000119</name>
</gene>
<keyword evidence="6" id="KW-1185">Reference proteome</keyword>
<dbReference type="GO" id="GO:0046872">
    <property type="term" value="F:metal ion binding"/>
    <property type="evidence" value="ECO:0007669"/>
    <property type="project" value="UniProtKB-KW"/>
</dbReference>
<dbReference type="VEuPathDB" id="VectorBase:RSAN_028451"/>
<feature type="region of interest" description="Disordered" evidence="3">
    <location>
        <begin position="185"/>
        <end position="207"/>
    </location>
</feature>
<feature type="compositionally biased region" description="Acidic residues" evidence="3">
    <location>
        <begin position="185"/>
        <end position="197"/>
    </location>
</feature>
<evidence type="ECO:0000256" key="2">
    <source>
        <dbReference type="ARBA" id="ARBA00022723"/>
    </source>
</evidence>
<comment type="cofactor">
    <cofactor evidence="1">
        <name>a divalent metal cation</name>
        <dbReference type="ChEBI" id="CHEBI:60240"/>
    </cofactor>
</comment>
<protein>
    <recommendedName>
        <fullName evidence="4">DDE Tnp4 domain-containing protein</fullName>
    </recommendedName>
</protein>
<dbReference type="VEuPathDB" id="VectorBase:RSAN_027302"/>
<comment type="caution">
    <text evidence="5">The sequence shown here is derived from an EMBL/GenBank/DDBJ whole genome shotgun (WGS) entry which is preliminary data.</text>
</comment>
<name>A0A9D4Q4N3_RHISA</name>
<organism evidence="5 6">
    <name type="scientific">Rhipicephalus sanguineus</name>
    <name type="common">Brown dog tick</name>
    <name type="synonym">Ixodes sanguineus</name>
    <dbReference type="NCBI Taxonomy" id="34632"/>
    <lineage>
        <taxon>Eukaryota</taxon>
        <taxon>Metazoa</taxon>
        <taxon>Ecdysozoa</taxon>
        <taxon>Arthropoda</taxon>
        <taxon>Chelicerata</taxon>
        <taxon>Arachnida</taxon>
        <taxon>Acari</taxon>
        <taxon>Parasitiformes</taxon>
        <taxon>Ixodida</taxon>
        <taxon>Ixodoidea</taxon>
        <taxon>Ixodidae</taxon>
        <taxon>Rhipicephalinae</taxon>
        <taxon>Rhipicephalus</taxon>
        <taxon>Rhipicephalus</taxon>
    </lineage>
</organism>
<evidence type="ECO:0000256" key="1">
    <source>
        <dbReference type="ARBA" id="ARBA00001968"/>
    </source>
</evidence>
<dbReference type="EMBL" id="JABSTV010001248">
    <property type="protein sequence ID" value="KAH7967556.1"/>
    <property type="molecule type" value="Genomic_DNA"/>
</dbReference>
<dbReference type="Proteomes" id="UP000821837">
    <property type="component" value="Unassembled WGS sequence"/>
</dbReference>